<organism evidence="1 2">
    <name type="scientific">Crocosphaera chwakensis CCY0110</name>
    <dbReference type="NCBI Taxonomy" id="391612"/>
    <lineage>
        <taxon>Bacteria</taxon>
        <taxon>Bacillati</taxon>
        <taxon>Cyanobacteriota</taxon>
        <taxon>Cyanophyceae</taxon>
        <taxon>Oscillatoriophycideae</taxon>
        <taxon>Chroococcales</taxon>
        <taxon>Aphanothecaceae</taxon>
        <taxon>Crocosphaera</taxon>
        <taxon>Crocosphaera chwakensis</taxon>
    </lineage>
</organism>
<comment type="caution">
    <text evidence="1">The sequence shown here is derived from an EMBL/GenBank/DDBJ whole genome shotgun (WGS) entry which is preliminary data.</text>
</comment>
<name>A3IVZ3_9CHRO</name>
<dbReference type="AlphaFoldDB" id="A3IVZ3"/>
<evidence type="ECO:0000313" key="1">
    <source>
        <dbReference type="EMBL" id="EAZ89379.1"/>
    </source>
</evidence>
<accession>A3IVZ3</accession>
<dbReference type="Proteomes" id="UP000003781">
    <property type="component" value="Unassembled WGS sequence"/>
</dbReference>
<protein>
    <submittedName>
        <fullName evidence="1">Uncharacterized protein</fullName>
    </submittedName>
</protein>
<sequence>MAAMKAGKTTTGVATKKEHTPDPKYIFIFILVVRA</sequence>
<proteinExistence type="predicted"/>
<dbReference type="EMBL" id="AAXW01000046">
    <property type="protein sequence ID" value="EAZ89379.1"/>
    <property type="molecule type" value="Genomic_DNA"/>
</dbReference>
<evidence type="ECO:0000313" key="2">
    <source>
        <dbReference type="Proteomes" id="UP000003781"/>
    </source>
</evidence>
<reference evidence="1 2" key="1">
    <citation type="submission" date="2007-03" db="EMBL/GenBank/DDBJ databases">
        <authorList>
            <person name="Stal L."/>
            <person name="Ferriera S."/>
            <person name="Johnson J."/>
            <person name="Kravitz S."/>
            <person name="Beeson K."/>
            <person name="Sutton G."/>
            <person name="Rogers Y.-H."/>
            <person name="Friedman R."/>
            <person name="Frazier M."/>
            <person name="Venter J.C."/>
        </authorList>
    </citation>
    <scope>NUCLEOTIDE SEQUENCE [LARGE SCALE GENOMIC DNA]</scope>
    <source>
        <strain evidence="1 2">CCY0110</strain>
    </source>
</reference>
<keyword evidence="2" id="KW-1185">Reference proteome</keyword>
<gene>
    <name evidence="1" type="ORF">CY0110_30900</name>
</gene>